<accession>A0ABD5QZ73</accession>
<proteinExistence type="predicted"/>
<dbReference type="RefSeq" id="WP_256412384.1">
    <property type="nucleotide sequence ID" value="NZ_JANHDM010000010.1"/>
</dbReference>
<feature type="transmembrane region" description="Helical" evidence="1">
    <location>
        <begin position="146"/>
        <end position="170"/>
    </location>
</feature>
<dbReference type="EMBL" id="JBHSKY010000005">
    <property type="protein sequence ID" value="MFC5277989.1"/>
    <property type="molecule type" value="Genomic_DNA"/>
</dbReference>
<keyword evidence="3" id="KW-1185">Reference proteome</keyword>
<sequence length="184" mass="20030">MSDENSDGDPVDTEPLGAIADDSLSLFRTSLFLIVVYLTILSLVFRQSGANIIVYILSSPYTVTGVLFWLGSMMTTVIAYRIARRTTLLDNYSELGRVSDKYQIMNTVTAAMVGLLIAVTSLIFGLLDGWSANVSDSQSITPVSDILLICGFAFLAVFSISSLLSLVDIVRKRYGPIREILGIS</sequence>
<dbReference type="AlphaFoldDB" id="A0ABD5QZ73"/>
<name>A0ABD5QZ73_9EURY</name>
<protein>
    <submittedName>
        <fullName evidence="2">Uncharacterized protein</fullName>
    </submittedName>
</protein>
<reference evidence="2 3" key="1">
    <citation type="journal article" date="2019" name="Int. J. Syst. Evol. Microbiol.">
        <title>The Global Catalogue of Microorganisms (GCM) 10K type strain sequencing project: providing services to taxonomists for standard genome sequencing and annotation.</title>
        <authorList>
            <consortium name="The Broad Institute Genomics Platform"/>
            <consortium name="The Broad Institute Genome Sequencing Center for Infectious Disease"/>
            <person name="Wu L."/>
            <person name="Ma J."/>
        </authorList>
    </citation>
    <scope>NUCLEOTIDE SEQUENCE [LARGE SCALE GENOMIC DNA]</scope>
    <source>
        <strain evidence="2 3">CGMCC 1.12124</strain>
    </source>
</reference>
<organism evidence="2 3">
    <name type="scientific">Halorubrum rubrum</name>
    <dbReference type="NCBI Taxonomy" id="1126240"/>
    <lineage>
        <taxon>Archaea</taxon>
        <taxon>Methanobacteriati</taxon>
        <taxon>Methanobacteriota</taxon>
        <taxon>Stenosarchaea group</taxon>
        <taxon>Halobacteria</taxon>
        <taxon>Halobacteriales</taxon>
        <taxon>Haloferacaceae</taxon>
        <taxon>Halorubrum</taxon>
    </lineage>
</organism>
<feature type="transmembrane region" description="Helical" evidence="1">
    <location>
        <begin position="63"/>
        <end position="83"/>
    </location>
</feature>
<keyword evidence="1" id="KW-0812">Transmembrane</keyword>
<gene>
    <name evidence="2" type="ORF">ACFPM1_04305</name>
</gene>
<evidence type="ECO:0000313" key="2">
    <source>
        <dbReference type="EMBL" id="MFC5277989.1"/>
    </source>
</evidence>
<feature type="transmembrane region" description="Helical" evidence="1">
    <location>
        <begin position="104"/>
        <end position="126"/>
    </location>
</feature>
<feature type="transmembrane region" description="Helical" evidence="1">
    <location>
        <begin position="31"/>
        <end position="57"/>
    </location>
</feature>
<comment type="caution">
    <text evidence="2">The sequence shown here is derived from an EMBL/GenBank/DDBJ whole genome shotgun (WGS) entry which is preliminary data.</text>
</comment>
<keyword evidence="1" id="KW-0472">Membrane</keyword>
<dbReference type="Proteomes" id="UP001596118">
    <property type="component" value="Unassembled WGS sequence"/>
</dbReference>
<evidence type="ECO:0000256" key="1">
    <source>
        <dbReference type="SAM" id="Phobius"/>
    </source>
</evidence>
<keyword evidence="1" id="KW-1133">Transmembrane helix</keyword>
<evidence type="ECO:0000313" key="3">
    <source>
        <dbReference type="Proteomes" id="UP001596118"/>
    </source>
</evidence>